<dbReference type="InterPro" id="IPR028913">
    <property type="entry name" value="Tox-MPTase3_dom"/>
</dbReference>
<dbReference type="AlphaFoldDB" id="A0A4R5F762"/>
<dbReference type="Pfam" id="PF15639">
    <property type="entry name" value="Tox-MPTase3"/>
    <property type="match status" value="1"/>
</dbReference>
<evidence type="ECO:0000313" key="3">
    <source>
        <dbReference type="Proteomes" id="UP000294814"/>
    </source>
</evidence>
<dbReference type="Proteomes" id="UP000294814">
    <property type="component" value="Unassembled WGS sequence"/>
</dbReference>
<dbReference type="EMBL" id="SMLG01000008">
    <property type="protein sequence ID" value="TDE43297.1"/>
    <property type="molecule type" value="Genomic_DNA"/>
</dbReference>
<sequence>MTVNLNRAIISPRTLECLNGSIARKCCPLAFKLSLASDSDAYNWLVNTATIDEYNVLGSYLEKNLFSDEAKAFALEMIKAFINNPQHTYFDFVKPPFTWTYTGDDGSAFTDLNPLKEPDFKFNFADNYETLYPRFVNMVKKLKTFVKNNPKVLAALQTYSNFRKEEILDHLTFGQGPIIKIEEMYGRYGFYNKEKGINTLHISASYVRGLEQAFLESTQEATAFLLAVTLLHEYVHLATQQNKISEGVYDFGKGFERDAFNVIIDYDNAGSVVIKFSKYF</sequence>
<protein>
    <recommendedName>
        <fullName evidence="1">Tox-MPTase3 domain-containing protein</fullName>
    </recommendedName>
</protein>
<dbReference type="RefSeq" id="WP_131916686.1">
    <property type="nucleotide sequence ID" value="NZ_SMLG01000008.1"/>
</dbReference>
<evidence type="ECO:0000313" key="2">
    <source>
        <dbReference type="EMBL" id="TDE43297.1"/>
    </source>
</evidence>
<organism evidence="2 3">
    <name type="scientific">Flavobacterium rhamnosiphilum</name>
    <dbReference type="NCBI Taxonomy" id="2541724"/>
    <lineage>
        <taxon>Bacteria</taxon>
        <taxon>Pseudomonadati</taxon>
        <taxon>Bacteroidota</taxon>
        <taxon>Flavobacteriia</taxon>
        <taxon>Flavobacteriales</taxon>
        <taxon>Flavobacteriaceae</taxon>
        <taxon>Flavobacterium</taxon>
    </lineage>
</organism>
<comment type="caution">
    <text evidence="2">The sequence shown here is derived from an EMBL/GenBank/DDBJ whole genome shotgun (WGS) entry which is preliminary data.</text>
</comment>
<proteinExistence type="predicted"/>
<dbReference type="OrthoDB" id="878730at2"/>
<gene>
    <name evidence="2" type="ORF">E0I26_11845</name>
</gene>
<accession>A0A4R5F762</accession>
<evidence type="ECO:0000259" key="1">
    <source>
        <dbReference type="Pfam" id="PF15639"/>
    </source>
</evidence>
<keyword evidence="3" id="KW-1185">Reference proteome</keyword>
<name>A0A4R5F762_9FLAO</name>
<feature type="domain" description="Tox-MPTase3" evidence="1">
    <location>
        <begin position="132"/>
        <end position="260"/>
    </location>
</feature>
<reference evidence="2 3" key="1">
    <citation type="submission" date="2019-03" db="EMBL/GenBank/DDBJ databases">
        <title>Novel species of Flavobacterium.</title>
        <authorList>
            <person name="Liu Q."/>
            <person name="Xin Y.-H."/>
        </authorList>
    </citation>
    <scope>NUCLEOTIDE SEQUENCE [LARGE SCALE GENOMIC DNA]</scope>
    <source>
        <strain evidence="2 3">LB3P52</strain>
    </source>
</reference>